<reference evidence="2" key="1">
    <citation type="submission" date="2025-08" db="UniProtKB">
        <authorList>
            <consortium name="RefSeq"/>
        </authorList>
    </citation>
    <scope>IDENTIFICATION</scope>
    <source>
        <tissue evidence="2">Whole body pupa</tissue>
    </source>
</reference>
<protein>
    <submittedName>
        <fullName evidence="2">Telomere-binding protein cav-like</fullName>
    </submittedName>
</protein>
<name>A0A9C5YTW9_9MUSC</name>
<organism evidence="1 2">
    <name type="scientific">Glossina fuscipes</name>
    <dbReference type="NCBI Taxonomy" id="7396"/>
    <lineage>
        <taxon>Eukaryota</taxon>
        <taxon>Metazoa</taxon>
        <taxon>Ecdysozoa</taxon>
        <taxon>Arthropoda</taxon>
        <taxon>Hexapoda</taxon>
        <taxon>Insecta</taxon>
        <taxon>Pterygota</taxon>
        <taxon>Neoptera</taxon>
        <taxon>Endopterygota</taxon>
        <taxon>Diptera</taxon>
        <taxon>Brachycera</taxon>
        <taxon>Muscomorpha</taxon>
        <taxon>Hippoboscoidea</taxon>
        <taxon>Glossinidae</taxon>
        <taxon>Glossina</taxon>
    </lineage>
</organism>
<keyword evidence="1" id="KW-1185">Reference proteome</keyword>
<dbReference type="RefSeq" id="XP_037886866.1">
    <property type="nucleotide sequence ID" value="XM_038030938.1"/>
</dbReference>
<gene>
    <name evidence="2" type="primary">LOC119635908</name>
</gene>
<dbReference type="Proteomes" id="UP000092443">
    <property type="component" value="Unplaced"/>
</dbReference>
<evidence type="ECO:0000313" key="1">
    <source>
        <dbReference type="Proteomes" id="UP000092443"/>
    </source>
</evidence>
<dbReference type="KEGG" id="gfs:119635908"/>
<proteinExistence type="predicted"/>
<dbReference type="GeneID" id="119635908"/>
<evidence type="ECO:0000313" key="2">
    <source>
        <dbReference type="RefSeq" id="XP_037886866.1"/>
    </source>
</evidence>
<accession>A0A9C5YTW9</accession>
<dbReference type="AlphaFoldDB" id="A0A9C5YTW9"/>
<sequence>MNSPSDNEEINEEIVQILKQKWTLSEEDLKRQFTKAELKKLCLKRKCRVDMWKWNPVNEMHEKLVKDGRFKQRPTGYCLRLTAKGVNKYKHKIMYDRKIIKKAREEDRRDQLKNSILSLGMWLAEEKEKQQDEELRPIEEHFVENEEVQDEVGDFGRRDNEVPSSSKRTSEFSTDDIRREIACMLEDLPTFSSSSKTSFDGRNGFVVTFAYGIVKTSFILLFN</sequence>